<keyword evidence="3" id="KW-1185">Reference proteome</keyword>
<evidence type="ECO:0000313" key="3">
    <source>
        <dbReference type="Proteomes" id="UP000467148"/>
    </source>
</evidence>
<dbReference type="RefSeq" id="WP_246227478.1">
    <property type="nucleotide sequence ID" value="NZ_AP022596.1"/>
</dbReference>
<name>A0A7I7TGH7_9MYCO</name>
<accession>A0A7I7TGH7</accession>
<evidence type="ECO:0008006" key="4">
    <source>
        <dbReference type="Google" id="ProtNLM"/>
    </source>
</evidence>
<sequence length="199" mass="21473">MAGTPGGGRIRRWFAGLGFSQMGQLLTVAVLAATALFGGLDTVSTTVTPFKPGEEFSDGAFTVTIDRASFPREVRAGTWLVAPKAAGLRYLAVAATLRNDGTVPASVDNELDLHDEPGKRFFGVFRIADGSRITRLGPGLSEQVATMWTLPENALRDGDSVTLRIWKKQFHELMVTYGQTWVDSLTDYGQVSVPVKVAP</sequence>
<evidence type="ECO:0000313" key="2">
    <source>
        <dbReference type="EMBL" id="BBY67276.1"/>
    </source>
</evidence>
<keyword evidence="1" id="KW-0732">Signal</keyword>
<proteinExistence type="predicted"/>
<reference evidence="2 3" key="1">
    <citation type="journal article" date="2019" name="Emerg. Microbes Infect.">
        <title>Comprehensive subspecies identification of 175 nontuberculous mycobacteria species based on 7547 genomic profiles.</title>
        <authorList>
            <person name="Matsumoto Y."/>
            <person name="Kinjo T."/>
            <person name="Motooka D."/>
            <person name="Nabeya D."/>
            <person name="Jung N."/>
            <person name="Uechi K."/>
            <person name="Horii T."/>
            <person name="Iida T."/>
            <person name="Fujita J."/>
            <person name="Nakamura S."/>
        </authorList>
    </citation>
    <scope>NUCLEOTIDE SEQUENCE [LARGE SCALE GENOMIC DNA]</scope>
    <source>
        <strain evidence="2 3">JCM 30396</strain>
    </source>
</reference>
<dbReference type="KEGG" id="mhev:MHEL_55190"/>
<dbReference type="EMBL" id="AP022596">
    <property type="protein sequence ID" value="BBY67276.1"/>
    <property type="molecule type" value="Genomic_DNA"/>
</dbReference>
<evidence type="ECO:0000256" key="1">
    <source>
        <dbReference type="ARBA" id="ARBA00022729"/>
    </source>
</evidence>
<dbReference type="InterPro" id="IPR029050">
    <property type="entry name" value="Immunoprotect_excell_Ig-like"/>
</dbReference>
<gene>
    <name evidence="2" type="ORF">MHEL_55190</name>
</gene>
<dbReference type="Proteomes" id="UP000467148">
    <property type="component" value="Chromosome"/>
</dbReference>
<dbReference type="AlphaFoldDB" id="A0A7I7TGH7"/>
<organism evidence="2 3">
    <name type="scientific">Mycolicibacterium helvum</name>
    <dbReference type="NCBI Taxonomy" id="1534349"/>
    <lineage>
        <taxon>Bacteria</taxon>
        <taxon>Bacillati</taxon>
        <taxon>Actinomycetota</taxon>
        <taxon>Actinomycetes</taxon>
        <taxon>Mycobacteriales</taxon>
        <taxon>Mycobacteriaceae</taxon>
        <taxon>Mycolicibacterium</taxon>
    </lineage>
</organism>
<dbReference type="Gene3D" id="2.60.40.1240">
    <property type="match status" value="1"/>
</dbReference>
<protein>
    <recommendedName>
        <fullName evidence="4">DUF4352 domain-containing protein</fullName>
    </recommendedName>
</protein>